<proteinExistence type="predicted"/>
<accession>A0A2V5IGB1</accession>
<sequence length="206" mass="22676">MTSPYLDLRGDPIPREQMLGCGSSAVVLLQAGAAVKIPLRYRWSADSDVEVNLSSLRREQGIYCCLHSNPDDRCSVIVGCLKVSAASTQLAYIVNGDLWAYLAKRRPSQELQLTWFREMARPLCYIHDSRVLVADIAAEQRGPVARLDRRGLLGRGIPQRAQPPASVGFGRFTASLFGRSAVYAGSLPSCCEYQGVCERSANRDCH</sequence>
<organism evidence="1 2">
    <name type="scientific">Aspergillus indologenus CBS 114.80</name>
    <dbReference type="NCBI Taxonomy" id="1450541"/>
    <lineage>
        <taxon>Eukaryota</taxon>
        <taxon>Fungi</taxon>
        <taxon>Dikarya</taxon>
        <taxon>Ascomycota</taxon>
        <taxon>Pezizomycotina</taxon>
        <taxon>Eurotiomycetes</taxon>
        <taxon>Eurotiomycetidae</taxon>
        <taxon>Eurotiales</taxon>
        <taxon>Aspergillaceae</taxon>
        <taxon>Aspergillus</taxon>
        <taxon>Aspergillus subgen. Circumdati</taxon>
    </lineage>
</organism>
<evidence type="ECO:0000313" key="1">
    <source>
        <dbReference type="EMBL" id="PYI35141.1"/>
    </source>
</evidence>
<dbReference type="EMBL" id="KZ825471">
    <property type="protein sequence ID" value="PYI35141.1"/>
    <property type="molecule type" value="Genomic_DNA"/>
</dbReference>
<dbReference type="AlphaFoldDB" id="A0A2V5IGB1"/>
<name>A0A2V5IGB1_9EURO</name>
<reference evidence="1 2" key="1">
    <citation type="submission" date="2018-02" db="EMBL/GenBank/DDBJ databases">
        <title>The genomes of Aspergillus section Nigri reveals drivers in fungal speciation.</title>
        <authorList>
            <consortium name="DOE Joint Genome Institute"/>
            <person name="Vesth T.C."/>
            <person name="Nybo J."/>
            <person name="Theobald S."/>
            <person name="Brandl J."/>
            <person name="Frisvad J.C."/>
            <person name="Nielsen K.F."/>
            <person name="Lyhne E.K."/>
            <person name="Kogle M.E."/>
            <person name="Kuo A."/>
            <person name="Riley R."/>
            <person name="Clum A."/>
            <person name="Nolan M."/>
            <person name="Lipzen A."/>
            <person name="Salamov A."/>
            <person name="Henrissat B."/>
            <person name="Wiebenga A."/>
            <person name="De vries R.P."/>
            <person name="Grigoriev I.V."/>
            <person name="Mortensen U.H."/>
            <person name="Andersen M.R."/>
            <person name="Baker S.E."/>
        </authorList>
    </citation>
    <scope>NUCLEOTIDE SEQUENCE [LARGE SCALE GENOMIC DNA]</scope>
    <source>
        <strain evidence="1 2">CBS 114.80</strain>
    </source>
</reference>
<keyword evidence="2" id="KW-1185">Reference proteome</keyword>
<dbReference type="InterPro" id="IPR011009">
    <property type="entry name" value="Kinase-like_dom_sf"/>
</dbReference>
<dbReference type="SUPFAM" id="SSF56112">
    <property type="entry name" value="Protein kinase-like (PK-like)"/>
    <property type="match status" value="1"/>
</dbReference>
<evidence type="ECO:0000313" key="2">
    <source>
        <dbReference type="Proteomes" id="UP000248817"/>
    </source>
</evidence>
<protein>
    <recommendedName>
        <fullName evidence="3">Protein kinase domain-containing protein</fullName>
    </recommendedName>
</protein>
<dbReference type="Proteomes" id="UP000248817">
    <property type="component" value="Unassembled WGS sequence"/>
</dbReference>
<evidence type="ECO:0008006" key="3">
    <source>
        <dbReference type="Google" id="ProtNLM"/>
    </source>
</evidence>
<gene>
    <name evidence="1" type="ORF">BP00DRAFT_422472</name>
</gene>